<comment type="caution">
    <text evidence="3">The sequence shown here is derived from an EMBL/GenBank/DDBJ whole genome shotgun (WGS) entry which is preliminary data.</text>
</comment>
<organism evidence="3 4">
    <name type="scientific">Leishmania tarentolae</name>
    <name type="common">Sauroleishmania tarentolae</name>
    <dbReference type="NCBI Taxonomy" id="5689"/>
    <lineage>
        <taxon>Eukaryota</taxon>
        <taxon>Discoba</taxon>
        <taxon>Euglenozoa</taxon>
        <taxon>Kinetoplastea</taxon>
        <taxon>Metakinetoplastina</taxon>
        <taxon>Trypanosomatida</taxon>
        <taxon>Trypanosomatidae</taxon>
        <taxon>Leishmaniinae</taxon>
        <taxon>Leishmania</taxon>
        <taxon>lizard Leishmania</taxon>
    </lineage>
</organism>
<keyword evidence="4" id="KW-1185">Reference proteome</keyword>
<dbReference type="AlphaFoldDB" id="A0A640KVV8"/>
<feature type="compositionally biased region" description="Low complexity" evidence="1">
    <location>
        <begin position="332"/>
        <end position="343"/>
    </location>
</feature>
<dbReference type="EMBL" id="BLBS01000049">
    <property type="protein sequence ID" value="GET91687.1"/>
    <property type="molecule type" value="Genomic_DNA"/>
</dbReference>
<feature type="transmembrane region" description="Helical" evidence="2">
    <location>
        <begin position="515"/>
        <end position="534"/>
    </location>
</feature>
<feature type="compositionally biased region" description="Gly residues" evidence="1">
    <location>
        <begin position="1"/>
        <end position="16"/>
    </location>
</feature>
<keyword evidence="2" id="KW-0812">Transmembrane</keyword>
<feature type="region of interest" description="Disordered" evidence="1">
    <location>
        <begin position="289"/>
        <end position="343"/>
    </location>
</feature>
<sequence>MSSGNGEGGGGRGPGGSLPRTSAEHLPFSQGNRASDASTDITMLGGAAGINAEERPAASTTTDHVVVSLNLDDLSSSLGVRRADVLSQGLTFQARSAPSFHTTRSLLGSVLQVTGKNQLSSSPAIGATASAATTLLATDAGYNLHNVDEALSSSPQSAHYRRRHSTLRGTHLDLDPVRVPDGTIQLSLPPQWSSPSFPFVRASASSLRCGTPPPGSADALSGALSGHGGAAVVFASNTLFPIRHVGAGVAVLEHEATERRLSTDTREEVYTYRDDAPLLGGMASLRHSRSGAASGPLNPRTSALPTDDSVSRLPMLPADTEEGPLRQHADHGAATSATPGASSRRVRFSDNVISSIHVARQEEEHMRLLVVYGRPWYAYVLLILFSFFLGLSHASVMYLEEDHRALKDRAVSVAFMLFLFLGMGASTLTVHFLCRRQPDSEEEHSLIEDARQRRRLPTLWSYSVFFFNASVAAIVFSHSISVTVAVIMVISLACHLVVEHQNRDNGGDCVTRHDALGFATAGLGAALAVLGSVWQEMATDHISPGVALLSLLGWGLSVAVSGVCWTCFTRQLLEMSQSVSQRLLLSTSLVVCTVALGIETYVADVTLTSEASSSALVGVSAQTRSGDETDTAPHFWDVVLLPCRRFFPDVVVLIGGGLCFFLCWHAYHAVSFYVDHASSAACMVLGAGLSAVPLIVTRVLRTGWAAFIASAGLQGSLAVMMVGVAVAEAGAAMVMWSGLQHRREVEIRIVLEKPRLSSPRAHANT</sequence>
<proteinExistence type="predicted"/>
<feature type="transmembrane region" description="Helical" evidence="2">
    <location>
        <begin position="411"/>
        <end position="433"/>
    </location>
</feature>
<keyword evidence="2" id="KW-0472">Membrane</keyword>
<dbReference type="Proteomes" id="UP000419144">
    <property type="component" value="Unassembled WGS sequence"/>
</dbReference>
<dbReference type="OrthoDB" id="273743at2759"/>
<evidence type="ECO:0000313" key="4">
    <source>
        <dbReference type="Proteomes" id="UP000419144"/>
    </source>
</evidence>
<dbReference type="VEuPathDB" id="TriTrypDB:LtaPh_3236400"/>
<evidence type="ECO:0000256" key="1">
    <source>
        <dbReference type="SAM" id="MobiDB-lite"/>
    </source>
</evidence>
<gene>
    <name evidence="3" type="ORF">LtaPh_3236400</name>
</gene>
<feature type="transmembrane region" description="Helical" evidence="2">
    <location>
        <begin position="465"/>
        <end position="494"/>
    </location>
</feature>
<evidence type="ECO:0000313" key="3">
    <source>
        <dbReference type="EMBL" id="GET91687.1"/>
    </source>
</evidence>
<feature type="transmembrane region" description="Helical" evidence="2">
    <location>
        <begin position="646"/>
        <end position="667"/>
    </location>
</feature>
<feature type="transmembrane region" description="Helical" evidence="2">
    <location>
        <begin position="546"/>
        <end position="568"/>
    </location>
</feature>
<keyword evidence="2" id="KW-1133">Transmembrane helix</keyword>
<reference evidence="3" key="1">
    <citation type="submission" date="2019-11" db="EMBL/GenBank/DDBJ databases">
        <title>Leishmania tarentolae CDS.</title>
        <authorList>
            <person name="Goto Y."/>
            <person name="Yamagishi J."/>
        </authorList>
    </citation>
    <scope>NUCLEOTIDE SEQUENCE [LARGE SCALE GENOMIC DNA]</scope>
    <source>
        <strain evidence="3">Parrot Tar II</strain>
    </source>
</reference>
<evidence type="ECO:0008006" key="5">
    <source>
        <dbReference type="Google" id="ProtNLM"/>
    </source>
</evidence>
<accession>A0A640KVV8</accession>
<feature type="transmembrane region" description="Helical" evidence="2">
    <location>
        <begin position="376"/>
        <end position="399"/>
    </location>
</feature>
<evidence type="ECO:0000256" key="2">
    <source>
        <dbReference type="SAM" id="Phobius"/>
    </source>
</evidence>
<feature type="region of interest" description="Disordered" evidence="1">
    <location>
        <begin position="1"/>
        <end position="37"/>
    </location>
</feature>
<feature type="transmembrane region" description="Helical" evidence="2">
    <location>
        <begin position="679"/>
        <end position="697"/>
    </location>
</feature>
<feature type="transmembrane region" description="Helical" evidence="2">
    <location>
        <begin position="717"/>
        <end position="739"/>
    </location>
</feature>
<protein>
    <recommendedName>
        <fullName evidence="5">Transmembrane protein</fullName>
    </recommendedName>
</protein>
<feature type="transmembrane region" description="Helical" evidence="2">
    <location>
        <begin position="583"/>
        <end position="603"/>
    </location>
</feature>
<name>A0A640KVV8_LEITA</name>